<name>A0A0C3A9G3_RHOER</name>
<dbReference type="Proteomes" id="UP000325576">
    <property type="component" value="Unassembled WGS sequence"/>
</dbReference>
<dbReference type="SUPFAM" id="SSF52402">
    <property type="entry name" value="Adenine nucleotide alpha hydrolases-like"/>
    <property type="match status" value="1"/>
</dbReference>
<feature type="domain" description="UspA" evidence="1">
    <location>
        <begin position="28"/>
        <end position="165"/>
    </location>
</feature>
<dbReference type="Gene3D" id="3.40.50.620">
    <property type="entry name" value="HUPs"/>
    <property type="match status" value="1"/>
</dbReference>
<organism evidence="2 3">
    <name type="scientific">Rhodococcus erythropolis</name>
    <name type="common">Arthrobacter picolinophilus</name>
    <dbReference type="NCBI Taxonomy" id="1833"/>
    <lineage>
        <taxon>Bacteria</taxon>
        <taxon>Bacillati</taxon>
        <taxon>Actinomycetota</taxon>
        <taxon>Actinomycetes</taxon>
        <taxon>Mycobacteriales</taxon>
        <taxon>Nocardiaceae</taxon>
        <taxon>Rhodococcus</taxon>
        <taxon>Rhodococcus erythropolis group</taxon>
    </lineage>
</organism>
<evidence type="ECO:0000313" key="2">
    <source>
        <dbReference type="EMBL" id="KAB2583509.1"/>
    </source>
</evidence>
<dbReference type="AlphaFoldDB" id="A0A0C3A9G3"/>
<proteinExistence type="predicted"/>
<accession>A0A0C3A9G3</accession>
<gene>
    <name evidence="2" type="ORF">BS297_20235</name>
</gene>
<dbReference type="Pfam" id="PF00582">
    <property type="entry name" value="Usp"/>
    <property type="match status" value="1"/>
</dbReference>
<comment type="caution">
    <text evidence="2">The sequence shown here is derived from an EMBL/GenBank/DDBJ whole genome shotgun (WGS) entry which is preliminary data.</text>
</comment>
<dbReference type="InterPro" id="IPR014729">
    <property type="entry name" value="Rossmann-like_a/b/a_fold"/>
</dbReference>
<dbReference type="RefSeq" id="WP_020907996.1">
    <property type="nucleotide sequence ID" value="NZ_JAGYWG010000004.1"/>
</dbReference>
<evidence type="ECO:0000259" key="1">
    <source>
        <dbReference type="Pfam" id="PF00582"/>
    </source>
</evidence>
<evidence type="ECO:0000313" key="3">
    <source>
        <dbReference type="Proteomes" id="UP000325576"/>
    </source>
</evidence>
<dbReference type="EMBL" id="MRBO01000544">
    <property type="protein sequence ID" value="KAB2583509.1"/>
    <property type="molecule type" value="Genomic_DNA"/>
</dbReference>
<dbReference type="InterPro" id="IPR006016">
    <property type="entry name" value="UspA"/>
</dbReference>
<dbReference type="OMA" id="KENHHAT"/>
<protein>
    <submittedName>
        <fullName evidence="2">Universal stress protein</fullName>
    </submittedName>
</protein>
<dbReference type="CDD" id="cd00293">
    <property type="entry name" value="USP-like"/>
    <property type="match status" value="1"/>
</dbReference>
<sequence length="173" mass="18795">MNHQRHDGPHPEYTCHLVNASTDRVPTRHIVVGIGTGLSGKNVVSYGLTLAAKEDSALHVVHCITSEDLPVETDSPQFETRLHDEMVSQREQTTSTLASHTDTWTYDCTYGDPAGVILATADKYDAFTIVIGSPRKGAASAVSQLIHSSVSSRLNRQNRYPVISVPSGVRSAR</sequence>
<reference evidence="2 3" key="1">
    <citation type="journal article" date="2017" name="Poromechanics V (2013)">
        <title>Genomic Characterization of the Arsenic-Tolerant Actinobacterium, &lt;i&gt;Rhodococcus erythropolis&lt;/i&gt; S43.</title>
        <authorList>
            <person name="Retamal-Morales G."/>
            <person name="Mehnert M."/>
            <person name="Schwabe R."/>
            <person name="Tischler D."/>
            <person name="Schloemann M."/>
            <person name="Levican G.J."/>
        </authorList>
    </citation>
    <scope>NUCLEOTIDE SEQUENCE [LARGE SCALE GENOMIC DNA]</scope>
    <source>
        <strain evidence="2 3">S43</strain>
    </source>
</reference>